<organism evidence="2 3">
    <name type="scientific">Prochlorococcus marinus str. PAC1</name>
    <dbReference type="NCBI Taxonomy" id="59924"/>
    <lineage>
        <taxon>Bacteria</taxon>
        <taxon>Bacillati</taxon>
        <taxon>Cyanobacteriota</taxon>
        <taxon>Cyanophyceae</taxon>
        <taxon>Synechococcales</taxon>
        <taxon>Prochlorococcaceae</taxon>
        <taxon>Prochlorococcus</taxon>
    </lineage>
</organism>
<dbReference type="GO" id="GO:0008236">
    <property type="term" value="F:serine-type peptidase activity"/>
    <property type="evidence" value="ECO:0007669"/>
    <property type="project" value="InterPro"/>
</dbReference>
<dbReference type="Proteomes" id="UP000030392">
    <property type="component" value="Unassembled WGS sequence"/>
</dbReference>
<dbReference type="GO" id="GO:0006508">
    <property type="term" value="P:proteolysis"/>
    <property type="evidence" value="ECO:0007669"/>
    <property type="project" value="InterPro"/>
</dbReference>
<dbReference type="InterPro" id="IPR001375">
    <property type="entry name" value="Peptidase_S9_cat"/>
</dbReference>
<dbReference type="RefSeq" id="WP_036904816.1">
    <property type="nucleotide sequence ID" value="NZ_CP138967.1"/>
</dbReference>
<dbReference type="Pfam" id="PF00326">
    <property type="entry name" value="Peptidase_S9"/>
    <property type="match status" value="1"/>
</dbReference>
<comment type="caution">
    <text evidence="2">The sequence shown here is derived from an EMBL/GenBank/DDBJ whole genome shotgun (WGS) entry which is preliminary data.</text>
</comment>
<dbReference type="EMBL" id="JNAX01000005">
    <property type="protein sequence ID" value="KGG21785.1"/>
    <property type="molecule type" value="Genomic_DNA"/>
</dbReference>
<dbReference type="SUPFAM" id="SSF53474">
    <property type="entry name" value="alpha/beta-Hydrolases"/>
    <property type="match status" value="1"/>
</dbReference>
<dbReference type="PANTHER" id="PTHR43056">
    <property type="entry name" value="PEPTIDASE S9 PROLYL OLIGOPEPTIDASE"/>
    <property type="match status" value="1"/>
</dbReference>
<dbReference type="InterPro" id="IPR029058">
    <property type="entry name" value="AB_hydrolase_fold"/>
</dbReference>
<evidence type="ECO:0000259" key="1">
    <source>
        <dbReference type="Pfam" id="PF00326"/>
    </source>
</evidence>
<dbReference type="PANTHER" id="PTHR43056:SF5">
    <property type="entry name" value="PEPTIDASE S9 PROLYL OLIGOPEPTIDASE CATALYTIC DOMAIN-CONTAINING PROTEIN"/>
    <property type="match status" value="1"/>
</dbReference>
<gene>
    <name evidence="2" type="ORF">EV03_0526</name>
</gene>
<accession>A0A0A2CA68</accession>
<protein>
    <submittedName>
        <fullName evidence="2">Esterase/lipase/thioesterase family active site</fullName>
    </submittedName>
</protein>
<sequence length="644" mass="73173">MKNKTIRNLDAEKVYGEAPIFKEPRIIGDWVLWLEQRPNEKGRTTAVIRPWGQKEVLPQELTPYPSDLRTKIHGYGGAPLSATLDGSDLVLTWVDNKDNCLWMRTWLYEEENEKSSSFKFIPKIQSICLTKKHNYFLAGGVIDLAKNIWIGLMEDEEGDHIVSYSLKKTEQYPKFIYSSRGLLGYLALNSKDRKLAWVEWQNTSMPWDLNELKFAKLDEKENLINIVTVNNQYLKCTEKISFFNPIWSDKGDLFVAEDSSGWWNITQIKTDFNNNSITISQNQWTIKAEIAFPQWVLGMSSFSCVGDDVVGAFAQEGIWNLALFQKNGSIKIFDQPFIEFSGLHSHQNRLVAIASSAEITEGIFEIDLLNKSWEHTPASSFSLDPKEISIGESFWFIGSNEEKVHAWYYPPLDKQVFSPPLLVKSHSGPTGMARCGLDLEVQFWTSRGWAVVDVNYGGSSGFGREYRDRLRGNWGVIDVMDCTKAAQSLITSGKADKDRIAIMGSSASGFTALGCLISADIFNIGACKYAVTDLIGMANSTHRFEEFYLDYLIGNIETDYEKYIKRSPIANVNFMNMPLILFHGLKDQVIPSDQSIAIKDELLKRQIPVQINLFETEGHGFKDGKIKVDVLNKTEAFFRQYLNI</sequence>
<dbReference type="InterPro" id="IPR050585">
    <property type="entry name" value="Xaa-Pro_dipeptidyl-ppase/CocE"/>
</dbReference>
<evidence type="ECO:0000313" key="3">
    <source>
        <dbReference type="Proteomes" id="UP000030392"/>
    </source>
</evidence>
<proteinExistence type="predicted"/>
<reference evidence="3" key="1">
    <citation type="journal article" date="2014" name="Sci. Data">
        <title>Genomes of diverse isolates of the marine cyanobacterium Prochlorococcus.</title>
        <authorList>
            <person name="Biller S."/>
            <person name="Berube P."/>
            <person name="Thompson J."/>
            <person name="Kelly L."/>
            <person name="Roggensack S."/>
            <person name="Awad L."/>
            <person name="Roache-Johnson K."/>
            <person name="Ding H."/>
            <person name="Giovannoni S.J."/>
            <person name="Moore L.R."/>
            <person name="Chisholm S.W."/>
        </authorList>
    </citation>
    <scope>NUCLEOTIDE SEQUENCE [LARGE SCALE GENOMIC DNA]</scope>
    <source>
        <strain evidence="3">PAC1</strain>
    </source>
</reference>
<evidence type="ECO:0000313" key="2">
    <source>
        <dbReference type="EMBL" id="KGG21785.1"/>
    </source>
</evidence>
<feature type="domain" description="Peptidase S9 prolyl oligopeptidase catalytic" evidence="1">
    <location>
        <begin position="438"/>
        <end position="643"/>
    </location>
</feature>
<name>A0A0A2CA68_PROMR</name>
<dbReference type="AlphaFoldDB" id="A0A0A2CA68"/>
<dbReference type="Gene3D" id="3.40.50.1820">
    <property type="entry name" value="alpha/beta hydrolase"/>
    <property type="match status" value="1"/>
</dbReference>